<dbReference type="Proteomes" id="UP001187192">
    <property type="component" value="Unassembled WGS sequence"/>
</dbReference>
<comment type="caution">
    <text evidence="8">The sequence shown here is derived from an EMBL/GenBank/DDBJ whole genome shotgun (WGS) entry which is preliminary data.</text>
</comment>
<dbReference type="AlphaFoldDB" id="A0AA88AAB2"/>
<sequence>MARSRMSSEMDSENDSEGVSRTISQPDGNTSPQSTSVSIPRVLDLPLPNLKLNVDEANFKCKITIKNLLKDAVDTVTEALQDHPNGIEWFKKSQFGHLFDITDHIEITLTPLWMLLSRAVVTQKKYEMWFVLNGIPIRYSLMEHALISGLNCSAYPEYPSRTRDEFRRRVFRGMKKISQNDVKKSLEGMVIPPEEIESDKRRRTKEIRDREKERSILINDKLKLAVLYFLCAVLRGPEKANHQIDDNLIKMIEDLDWCANYPWGRKTYQFLMTQVQKLDIGAKCKDAREKLARWHNHAFILPLMLLPFECIPALIPTYAEIREDVQGPVPRICRWKTKFHRRQAPSLDQILHAVGESTNINSILVPTLAEEKANHMIGFVPYDDDSDAIVDNWANILRSGRSILWEELLSADLEGRRNFLNGGTERVQGRDRENPEDIIHEQHTSQEGATAAEQTRYLPSTPTVNESIPPQADNSMVLRELQALKQTMEKMSQTIEKMSTDHESRLLQFERLITENNNRVDMLTNIVSRLVQQQSETWKGGDRGESSGGIGENSSGADVRLNAGGDIEAHDDIYAPTDVGFGTEISAERDMEDSPLNEIFYQTPTCSSDKDCEEDILDVGQQKKRPKRHLKKSKYKRTPYTDPGPRKMMIRLGITRAWDFFDQILTEHFWLLSDHIEEAMYGIRKKQSKYRDVINQDVVILDDIFSQLLVMNANEDGVIYDALMTYVKGDNLKMGKCWNGAKALYFPYNLYDISDTNVAEKERGKHWVSVKVDLIIAELVVFDCSWKFTEKVKLDRFMEPVQKMIPLLLQKSGYFSHLNPSPWPYRRPINHPQNEKS</sequence>
<keyword evidence="3" id="KW-0378">Hydrolase</keyword>
<evidence type="ECO:0000256" key="3">
    <source>
        <dbReference type="ARBA" id="ARBA00022801"/>
    </source>
</evidence>
<dbReference type="InterPro" id="IPR038765">
    <property type="entry name" value="Papain-like_cys_pep_sf"/>
</dbReference>
<evidence type="ECO:0000313" key="9">
    <source>
        <dbReference type="Proteomes" id="UP001187192"/>
    </source>
</evidence>
<dbReference type="InterPro" id="IPR015410">
    <property type="entry name" value="DUF1985"/>
</dbReference>
<evidence type="ECO:0000256" key="2">
    <source>
        <dbReference type="ARBA" id="ARBA00022670"/>
    </source>
</evidence>
<evidence type="ECO:0000256" key="1">
    <source>
        <dbReference type="ARBA" id="ARBA00005234"/>
    </source>
</evidence>
<evidence type="ECO:0000313" key="8">
    <source>
        <dbReference type="EMBL" id="GMN40156.1"/>
    </source>
</evidence>
<dbReference type="InterPro" id="IPR003653">
    <property type="entry name" value="Peptidase_C48_C"/>
</dbReference>
<reference evidence="8" key="1">
    <citation type="submission" date="2023-07" db="EMBL/GenBank/DDBJ databases">
        <title>draft genome sequence of fig (Ficus carica).</title>
        <authorList>
            <person name="Takahashi T."/>
            <person name="Nishimura K."/>
        </authorList>
    </citation>
    <scope>NUCLEOTIDE SEQUENCE</scope>
</reference>
<feature type="region of interest" description="Disordered" evidence="5">
    <location>
        <begin position="1"/>
        <end position="37"/>
    </location>
</feature>
<dbReference type="EMBL" id="BTGU01000010">
    <property type="protein sequence ID" value="GMN40156.1"/>
    <property type="molecule type" value="Genomic_DNA"/>
</dbReference>
<keyword evidence="4" id="KW-0175">Coiled coil</keyword>
<proteinExistence type="inferred from homology"/>
<comment type="similarity">
    <text evidence="1">Belongs to the peptidase C48 family.</text>
</comment>
<feature type="domain" description="Ubiquitin-like protease family profile" evidence="6">
    <location>
        <begin position="670"/>
        <end position="836"/>
    </location>
</feature>
<dbReference type="Pfam" id="PF02902">
    <property type="entry name" value="Peptidase_C48"/>
    <property type="match status" value="1"/>
</dbReference>
<dbReference type="SUPFAM" id="SSF54001">
    <property type="entry name" value="Cysteine proteinases"/>
    <property type="match status" value="1"/>
</dbReference>
<evidence type="ECO:0008006" key="10">
    <source>
        <dbReference type="Google" id="ProtNLM"/>
    </source>
</evidence>
<protein>
    <recommendedName>
        <fullName evidence="10">DUF1985 domain-containing protein</fullName>
    </recommendedName>
</protein>
<gene>
    <name evidence="8" type="ORF">TIFTF001_009382</name>
</gene>
<feature type="compositionally biased region" description="Polar residues" evidence="5">
    <location>
        <begin position="17"/>
        <end position="37"/>
    </location>
</feature>
<accession>A0AA88AAB2</accession>
<keyword evidence="9" id="KW-1185">Reference proteome</keyword>
<dbReference type="GO" id="GO:0008234">
    <property type="term" value="F:cysteine-type peptidase activity"/>
    <property type="evidence" value="ECO:0007669"/>
    <property type="project" value="InterPro"/>
</dbReference>
<evidence type="ECO:0000259" key="6">
    <source>
        <dbReference type="Pfam" id="PF02902"/>
    </source>
</evidence>
<dbReference type="Pfam" id="PF09331">
    <property type="entry name" value="DUF1985"/>
    <property type="match status" value="1"/>
</dbReference>
<dbReference type="GO" id="GO:0006508">
    <property type="term" value="P:proteolysis"/>
    <property type="evidence" value="ECO:0007669"/>
    <property type="project" value="UniProtKB-KW"/>
</dbReference>
<evidence type="ECO:0000256" key="5">
    <source>
        <dbReference type="SAM" id="MobiDB-lite"/>
    </source>
</evidence>
<feature type="coiled-coil region" evidence="4">
    <location>
        <begin position="474"/>
        <end position="501"/>
    </location>
</feature>
<evidence type="ECO:0000259" key="7">
    <source>
        <dbReference type="Pfam" id="PF09331"/>
    </source>
</evidence>
<dbReference type="PANTHER" id="PTHR48449">
    <property type="entry name" value="DUF1985 DOMAIN-CONTAINING PROTEIN"/>
    <property type="match status" value="1"/>
</dbReference>
<feature type="domain" description="DUF1985" evidence="7">
    <location>
        <begin position="116"/>
        <end position="273"/>
    </location>
</feature>
<organism evidence="8 9">
    <name type="scientific">Ficus carica</name>
    <name type="common">Common fig</name>
    <dbReference type="NCBI Taxonomy" id="3494"/>
    <lineage>
        <taxon>Eukaryota</taxon>
        <taxon>Viridiplantae</taxon>
        <taxon>Streptophyta</taxon>
        <taxon>Embryophyta</taxon>
        <taxon>Tracheophyta</taxon>
        <taxon>Spermatophyta</taxon>
        <taxon>Magnoliopsida</taxon>
        <taxon>eudicotyledons</taxon>
        <taxon>Gunneridae</taxon>
        <taxon>Pentapetalae</taxon>
        <taxon>rosids</taxon>
        <taxon>fabids</taxon>
        <taxon>Rosales</taxon>
        <taxon>Moraceae</taxon>
        <taxon>Ficeae</taxon>
        <taxon>Ficus</taxon>
    </lineage>
</organism>
<name>A0AA88AAB2_FICCA</name>
<dbReference type="PANTHER" id="PTHR48449:SF1">
    <property type="entry name" value="DUF1985 DOMAIN-CONTAINING PROTEIN"/>
    <property type="match status" value="1"/>
</dbReference>
<keyword evidence="2" id="KW-0645">Protease</keyword>
<feature type="region of interest" description="Disordered" evidence="5">
    <location>
        <begin position="535"/>
        <end position="561"/>
    </location>
</feature>
<evidence type="ECO:0000256" key="4">
    <source>
        <dbReference type="SAM" id="Coils"/>
    </source>
</evidence>